<protein>
    <submittedName>
        <fullName evidence="2">Uncharacterized protein</fullName>
    </submittedName>
</protein>
<feature type="compositionally biased region" description="Polar residues" evidence="1">
    <location>
        <begin position="157"/>
        <end position="171"/>
    </location>
</feature>
<dbReference type="AlphaFoldDB" id="A0ABD1RUD5"/>
<sequence length="304" mass="31319">MAENSPFNPNEPNQSTKPPDFSSSVIGQPPPVIPIPNTGPTPTKSGPTPSKTTPNVETLGGLPCDAAATPNGGPPIGQPTLEAPPLGDSFGGPFPSQTLAPAVLPSEPSRKGMPAPSGPFVSTNSPPIADAPYSASLISSQLLVPTLEEALPRADSSRATMPQPQAPTCASIQKAKPGVPNSVGLHFDPFSEPSKALDPIVEDPSDANVPAPALPARTARTARAPVVRQQAAQRATPANFSVPLRLPNFSAPNAPGPHVFPQEAQSALNNGRKTYASAVTDRQTISPSERSMRKSFASILQSAP</sequence>
<dbReference type="Proteomes" id="UP001604336">
    <property type="component" value="Unassembled WGS sequence"/>
</dbReference>
<organism evidence="2 3">
    <name type="scientific">Abeliophyllum distichum</name>
    <dbReference type="NCBI Taxonomy" id="126358"/>
    <lineage>
        <taxon>Eukaryota</taxon>
        <taxon>Viridiplantae</taxon>
        <taxon>Streptophyta</taxon>
        <taxon>Embryophyta</taxon>
        <taxon>Tracheophyta</taxon>
        <taxon>Spermatophyta</taxon>
        <taxon>Magnoliopsida</taxon>
        <taxon>eudicotyledons</taxon>
        <taxon>Gunneridae</taxon>
        <taxon>Pentapetalae</taxon>
        <taxon>asterids</taxon>
        <taxon>lamiids</taxon>
        <taxon>Lamiales</taxon>
        <taxon>Oleaceae</taxon>
        <taxon>Forsythieae</taxon>
        <taxon>Abeliophyllum</taxon>
    </lineage>
</organism>
<keyword evidence="3" id="KW-1185">Reference proteome</keyword>
<feature type="compositionally biased region" description="Pro residues" evidence="1">
    <location>
        <begin position="28"/>
        <end position="39"/>
    </location>
</feature>
<reference evidence="3" key="1">
    <citation type="submission" date="2024-07" db="EMBL/GenBank/DDBJ databases">
        <title>Two chromosome-level genome assemblies of Korean endemic species Abeliophyllum distichum and Forsythia ovata (Oleaceae).</title>
        <authorList>
            <person name="Jang H."/>
        </authorList>
    </citation>
    <scope>NUCLEOTIDE SEQUENCE [LARGE SCALE GENOMIC DNA]</scope>
</reference>
<name>A0ABD1RUD5_9LAMI</name>
<evidence type="ECO:0000256" key="1">
    <source>
        <dbReference type="SAM" id="MobiDB-lite"/>
    </source>
</evidence>
<feature type="compositionally biased region" description="Low complexity" evidence="1">
    <location>
        <begin position="40"/>
        <end position="55"/>
    </location>
</feature>
<feature type="compositionally biased region" description="Low complexity" evidence="1">
    <location>
        <begin position="209"/>
        <end position="238"/>
    </location>
</feature>
<feature type="region of interest" description="Disordered" evidence="1">
    <location>
        <begin position="275"/>
        <end position="304"/>
    </location>
</feature>
<evidence type="ECO:0000313" key="3">
    <source>
        <dbReference type="Proteomes" id="UP001604336"/>
    </source>
</evidence>
<gene>
    <name evidence="2" type="ORF">Adt_26242</name>
</gene>
<dbReference type="EMBL" id="JBFOLK010000008">
    <property type="protein sequence ID" value="KAL2490614.1"/>
    <property type="molecule type" value="Genomic_DNA"/>
</dbReference>
<feature type="region of interest" description="Disordered" evidence="1">
    <location>
        <begin position="153"/>
        <end position="262"/>
    </location>
</feature>
<evidence type="ECO:0000313" key="2">
    <source>
        <dbReference type="EMBL" id="KAL2490614.1"/>
    </source>
</evidence>
<feature type="compositionally biased region" description="Polar residues" evidence="1">
    <location>
        <begin position="1"/>
        <end position="17"/>
    </location>
</feature>
<comment type="caution">
    <text evidence="2">The sequence shown here is derived from an EMBL/GenBank/DDBJ whole genome shotgun (WGS) entry which is preliminary data.</text>
</comment>
<accession>A0ABD1RUD5</accession>
<feature type="compositionally biased region" description="Polar residues" evidence="1">
    <location>
        <begin position="280"/>
        <end position="289"/>
    </location>
</feature>
<proteinExistence type="predicted"/>
<feature type="region of interest" description="Disordered" evidence="1">
    <location>
        <begin position="1"/>
        <end position="124"/>
    </location>
</feature>